<dbReference type="EMBL" id="PECM01000008">
    <property type="protein sequence ID" value="TEA04878.1"/>
    <property type="molecule type" value="Genomic_DNA"/>
</dbReference>
<evidence type="ECO:0000313" key="5">
    <source>
        <dbReference type="Proteomes" id="UP000295685"/>
    </source>
</evidence>
<proteinExistence type="predicted"/>
<accession>A0A4R8SFZ0</accession>
<reference evidence="4 5" key="1">
    <citation type="journal article" date="2019" name="Sci. Rep.">
        <title>Extended insight into the Mycobacterium chelonae-abscessus complex through whole genome sequencing of Mycobacterium salmoniphilum outbreak and Mycobacterium salmoniphilum-like strains.</title>
        <authorList>
            <person name="Behra P.R.K."/>
            <person name="Das S."/>
            <person name="Pettersson B.M.F."/>
            <person name="Shirreff L."/>
            <person name="DuCote T."/>
            <person name="Jacobsson K.G."/>
            <person name="Ennis D.G."/>
            <person name="Kirsebom L.A."/>
        </authorList>
    </citation>
    <scope>NUCLEOTIDE SEQUENCE [LARGE SCALE GENOMIC DNA]</scope>
    <source>
        <strain evidence="3 4">CCUG 60883</strain>
        <strain evidence="2 5">CCUG 60885</strain>
    </source>
</reference>
<evidence type="ECO:0008006" key="6">
    <source>
        <dbReference type="Google" id="ProtNLM"/>
    </source>
</evidence>
<evidence type="ECO:0000313" key="4">
    <source>
        <dbReference type="Proteomes" id="UP000294844"/>
    </source>
</evidence>
<dbReference type="AlphaFoldDB" id="A0A4R8SFZ0"/>
<sequence>MPRSWWMMNAMNVVARFLKILAFSLLCGIVGPIFIVMYYVIDQPATSWMLYSGVGITIGIVVLAFVLTLIFTRTDETRKLLEANGILALADVVAANETGMRVNDQPVIKLTLQIHGDGISPFRAETRTRVSVLQVPALSRGKLVVLVAPGTEQFQIDWQRSALLNGQVPAKFTSSSQGREYDLTGQAGPLFEIMKVLKANGIGTDGVVDIRSNPVVRQQIDAILRRTEGAERAPSADPTPTGSVADRLAELDRLKLASLVSEAEYNTKRAEILGDL</sequence>
<evidence type="ECO:0000313" key="3">
    <source>
        <dbReference type="EMBL" id="TEA04878.1"/>
    </source>
</evidence>
<name>A0A4R8SFZ0_9MYCO</name>
<organism evidence="2 5">
    <name type="scientific">Mycobacteroides salmoniphilum</name>
    <dbReference type="NCBI Taxonomy" id="404941"/>
    <lineage>
        <taxon>Bacteria</taxon>
        <taxon>Bacillati</taxon>
        <taxon>Actinomycetota</taxon>
        <taxon>Actinomycetes</taxon>
        <taxon>Mycobacteriales</taxon>
        <taxon>Mycobacteriaceae</taxon>
        <taxon>Mycobacteroides</taxon>
    </lineage>
</organism>
<keyword evidence="1" id="KW-0812">Transmembrane</keyword>
<evidence type="ECO:0000313" key="2">
    <source>
        <dbReference type="EMBL" id="TDZ95781.1"/>
    </source>
</evidence>
<feature type="transmembrane region" description="Helical" evidence="1">
    <location>
        <begin position="20"/>
        <end position="41"/>
    </location>
</feature>
<evidence type="ECO:0000256" key="1">
    <source>
        <dbReference type="SAM" id="Phobius"/>
    </source>
</evidence>
<feature type="transmembrane region" description="Helical" evidence="1">
    <location>
        <begin position="47"/>
        <end position="71"/>
    </location>
</feature>
<dbReference type="Proteomes" id="UP000295685">
    <property type="component" value="Unassembled WGS sequence"/>
</dbReference>
<protein>
    <recommendedName>
        <fullName evidence="6">SHOCT domain-containing protein</fullName>
    </recommendedName>
</protein>
<gene>
    <name evidence="3" type="ORF">CCUG60883_02174</name>
    <name evidence="2" type="ORF">CCUG60885_01915</name>
</gene>
<dbReference type="Proteomes" id="UP000294844">
    <property type="component" value="Unassembled WGS sequence"/>
</dbReference>
<keyword evidence="1" id="KW-1133">Transmembrane helix</keyword>
<keyword evidence="4" id="KW-1185">Reference proteome</keyword>
<dbReference type="EMBL" id="PECK01000003">
    <property type="protein sequence ID" value="TDZ95781.1"/>
    <property type="molecule type" value="Genomic_DNA"/>
</dbReference>
<keyword evidence="1" id="KW-0472">Membrane</keyword>
<comment type="caution">
    <text evidence="2">The sequence shown here is derived from an EMBL/GenBank/DDBJ whole genome shotgun (WGS) entry which is preliminary data.</text>
</comment>